<evidence type="ECO:0000313" key="1">
    <source>
        <dbReference type="EMBL" id="KAG2542992.1"/>
    </source>
</evidence>
<proteinExistence type="predicted"/>
<reference evidence="1 2" key="1">
    <citation type="submission" date="2020-05" db="EMBL/GenBank/DDBJ databases">
        <title>WGS assembly of Panicum virgatum.</title>
        <authorList>
            <person name="Lovell J.T."/>
            <person name="Jenkins J."/>
            <person name="Shu S."/>
            <person name="Juenger T.E."/>
            <person name="Schmutz J."/>
        </authorList>
    </citation>
    <scope>NUCLEOTIDE SEQUENCE [LARGE SCALE GENOMIC DNA]</scope>
    <source>
        <strain evidence="2">cv. AP13</strain>
    </source>
</reference>
<keyword evidence="2" id="KW-1185">Reference proteome</keyword>
<dbReference type="EMBL" id="CM029054">
    <property type="protein sequence ID" value="KAG2542992.1"/>
    <property type="molecule type" value="Genomic_DNA"/>
</dbReference>
<sequence length="280" mass="32378">MSFDHWRSYHDPEEYRLKNHEEYPEPPPKTMRKKRNCYQINPTLVEPPVIGWGVERCLNLRLRDSYQSIIWMANEVYYYQHVLTLDDSARAAEGVAKTDVEINEHINDIIKQARVERDGNLGCRACCDQVVRAGGKPILLPNAIENALTEMLGHPPPLPDSPVTVPIWGVSRTSNTIRITNQHLRYPARYLEENHLNRTLQKVYKCMAIMVNEIWDRENREDHGPPTVVVETNALRLKLRKMKVVADKIILRISQSNEEHFPMPNILSAAVSNLTEKILE</sequence>
<comment type="caution">
    <text evidence="1">The sequence shown here is derived from an EMBL/GenBank/DDBJ whole genome shotgun (WGS) entry which is preliminary data.</text>
</comment>
<dbReference type="AlphaFoldDB" id="A0A8T0N3T8"/>
<accession>A0A8T0N3T8</accession>
<name>A0A8T0N3T8_PANVG</name>
<organism evidence="1 2">
    <name type="scientific">Panicum virgatum</name>
    <name type="common">Blackwell switchgrass</name>
    <dbReference type="NCBI Taxonomy" id="38727"/>
    <lineage>
        <taxon>Eukaryota</taxon>
        <taxon>Viridiplantae</taxon>
        <taxon>Streptophyta</taxon>
        <taxon>Embryophyta</taxon>
        <taxon>Tracheophyta</taxon>
        <taxon>Spermatophyta</taxon>
        <taxon>Magnoliopsida</taxon>
        <taxon>Liliopsida</taxon>
        <taxon>Poales</taxon>
        <taxon>Poaceae</taxon>
        <taxon>PACMAD clade</taxon>
        <taxon>Panicoideae</taxon>
        <taxon>Panicodae</taxon>
        <taxon>Paniceae</taxon>
        <taxon>Panicinae</taxon>
        <taxon>Panicum</taxon>
        <taxon>Panicum sect. Hiantes</taxon>
    </lineage>
</organism>
<dbReference type="Proteomes" id="UP000823388">
    <property type="component" value="Chromosome 9N"/>
</dbReference>
<protein>
    <submittedName>
        <fullName evidence="1">Uncharacterized protein</fullName>
    </submittedName>
</protein>
<evidence type="ECO:0000313" key="2">
    <source>
        <dbReference type="Proteomes" id="UP000823388"/>
    </source>
</evidence>
<gene>
    <name evidence="1" type="ORF">PVAP13_9NG797500</name>
</gene>